<dbReference type="EMBL" id="AOMB01000011">
    <property type="protein sequence ID" value="EMA40498.1"/>
    <property type="molecule type" value="Genomic_DNA"/>
</dbReference>
<dbReference type="InterPro" id="IPR006037">
    <property type="entry name" value="RCK_C"/>
</dbReference>
<organism evidence="4 5">
    <name type="scientific">Halococcus hamelinensis 100A6</name>
    <dbReference type="NCBI Taxonomy" id="1132509"/>
    <lineage>
        <taxon>Archaea</taxon>
        <taxon>Methanobacteriati</taxon>
        <taxon>Methanobacteriota</taxon>
        <taxon>Stenosarchaea group</taxon>
        <taxon>Halobacteria</taxon>
        <taxon>Halobacteriales</taxon>
        <taxon>Halococcaceae</taxon>
        <taxon>Halococcus</taxon>
    </lineage>
</organism>
<dbReference type="InterPro" id="IPR036721">
    <property type="entry name" value="RCK_C_sf"/>
</dbReference>
<accession>M0M544</accession>
<dbReference type="PANTHER" id="PTHR43833">
    <property type="entry name" value="POTASSIUM CHANNEL PROTEIN 2-RELATED-RELATED"/>
    <property type="match status" value="1"/>
</dbReference>
<evidence type="ECO:0000259" key="2">
    <source>
        <dbReference type="PROSITE" id="PS51201"/>
    </source>
</evidence>
<dbReference type="GO" id="GO:0008324">
    <property type="term" value="F:monoatomic cation transmembrane transporter activity"/>
    <property type="evidence" value="ECO:0007669"/>
    <property type="project" value="InterPro"/>
</dbReference>
<gene>
    <name evidence="4" type="ORF">C447_04342</name>
</gene>
<feature type="transmembrane region" description="Helical" evidence="1">
    <location>
        <begin position="33"/>
        <end position="53"/>
    </location>
</feature>
<feature type="transmembrane region" description="Helical" evidence="1">
    <location>
        <begin position="96"/>
        <end position="119"/>
    </location>
</feature>
<dbReference type="OrthoDB" id="43518at2157"/>
<dbReference type="PROSITE" id="PS51201">
    <property type="entry name" value="RCK_N"/>
    <property type="match status" value="1"/>
</dbReference>
<dbReference type="InterPro" id="IPR036291">
    <property type="entry name" value="NAD(P)-bd_dom_sf"/>
</dbReference>
<dbReference type="Pfam" id="PF02254">
    <property type="entry name" value="TrkA_N"/>
    <property type="match status" value="2"/>
</dbReference>
<dbReference type="eggNOG" id="arCOG01960">
    <property type="taxonomic scope" value="Archaea"/>
</dbReference>
<keyword evidence="1" id="KW-0472">Membrane</keyword>
<evidence type="ECO:0000256" key="1">
    <source>
        <dbReference type="SAM" id="Phobius"/>
    </source>
</evidence>
<comment type="caution">
    <text evidence="4">The sequence shown here is derived from an EMBL/GenBank/DDBJ whole genome shotgun (WGS) entry which is preliminary data.</text>
</comment>
<dbReference type="PATRIC" id="fig|1132509.6.peg.1004"/>
<dbReference type="Gene3D" id="3.30.70.1450">
    <property type="entry name" value="Regulator of K+ conductance, C-terminal domain"/>
    <property type="match status" value="1"/>
</dbReference>
<reference evidence="4 5" key="1">
    <citation type="journal article" date="2014" name="PLoS Genet.">
        <title>Phylogenetically driven sequencing of extremely halophilic archaea reveals strategies for static and dynamic osmo-response.</title>
        <authorList>
            <person name="Becker E.A."/>
            <person name="Seitzer P.M."/>
            <person name="Tritt A."/>
            <person name="Larsen D."/>
            <person name="Krusor M."/>
            <person name="Yao A.I."/>
            <person name="Wu D."/>
            <person name="Madern D."/>
            <person name="Eisen J.A."/>
            <person name="Darling A.E."/>
            <person name="Facciotti M.T."/>
        </authorList>
    </citation>
    <scope>NUCLEOTIDE SEQUENCE [LARGE SCALE GENOMIC DNA]</scope>
    <source>
        <strain evidence="4 5">100A6</strain>
    </source>
</reference>
<feature type="domain" description="RCK N-terminal" evidence="2">
    <location>
        <begin position="134"/>
        <end position="248"/>
    </location>
</feature>
<dbReference type="SUPFAM" id="SSF51735">
    <property type="entry name" value="NAD(P)-binding Rossmann-fold domains"/>
    <property type="match status" value="2"/>
</dbReference>
<dbReference type="InterPro" id="IPR003148">
    <property type="entry name" value="RCK_N"/>
</dbReference>
<dbReference type="SUPFAM" id="SSF116726">
    <property type="entry name" value="TrkA C-terminal domain-like"/>
    <property type="match status" value="1"/>
</dbReference>
<protein>
    <submittedName>
        <fullName evidence="4">TrkA-C domain-containing protein</fullName>
    </submittedName>
</protein>
<dbReference type="RefSeq" id="WP_007691273.1">
    <property type="nucleotide sequence ID" value="NZ_AJRK01000004.1"/>
</dbReference>
<evidence type="ECO:0000259" key="3">
    <source>
        <dbReference type="PROSITE" id="PS51202"/>
    </source>
</evidence>
<evidence type="ECO:0000313" key="5">
    <source>
        <dbReference type="Proteomes" id="UP000011566"/>
    </source>
</evidence>
<dbReference type="SUPFAM" id="SSF81324">
    <property type="entry name" value="Voltage-gated potassium channels"/>
    <property type="match status" value="1"/>
</dbReference>
<keyword evidence="1" id="KW-0812">Transmembrane</keyword>
<keyword evidence="5" id="KW-1185">Reference proteome</keyword>
<dbReference type="GO" id="GO:0006813">
    <property type="term" value="P:potassium ion transport"/>
    <property type="evidence" value="ECO:0007669"/>
    <property type="project" value="InterPro"/>
</dbReference>
<dbReference type="PROSITE" id="PS51202">
    <property type="entry name" value="RCK_C"/>
    <property type="match status" value="1"/>
</dbReference>
<dbReference type="Gene3D" id="3.40.50.720">
    <property type="entry name" value="NAD(P)-binding Rossmann-like Domain"/>
    <property type="match status" value="2"/>
</dbReference>
<dbReference type="PANTHER" id="PTHR43833:SF9">
    <property type="entry name" value="POTASSIUM CHANNEL PROTEIN YUGO-RELATED"/>
    <property type="match status" value="1"/>
</dbReference>
<dbReference type="InterPro" id="IPR050721">
    <property type="entry name" value="Trk_Ktr_HKT_K-transport"/>
</dbReference>
<keyword evidence="1" id="KW-1133">Transmembrane helix</keyword>
<sequence length="559" mass="60444">MSSEKPQGPLEQQLRQLRSVSSLEDLTNRQRTVVKYIVVLVSVLVSYAVIYQAGMRTLEGDDITIFRALQTVVETMTTTGYGAGAPWVTPYMNLLIIWYQISGVLIGLVTLRILIIPLFERAPVVLDDRLTTKDDHVVVCEYGRGKDVLLDEFEASGIDYVLVDPDKEEAIDLSNRDYQVIDGDPTRTETLRRAGVEDAALVVTDARARNASVALTAYQCNDDVRVLSLTETPDRQDALEQVGVDRVVCVPSLIGRQLAEKATATATFATAADAIGDGTVVRELVVRHDGPLAGARVEDTPIVANPDLTLVGAWIDGELRLPPRSSERLSPNSVLVVVGPEAAFEGIHDEDDGFRSLTTYDSVVVAGLGEAGTAVTEHFPDEVDVTTIDVDESTGADVVGNASDGPVLAEAGIEDATALVVAVDDDETALLATAVGRSMAEEIDILVRVTNAEDVAKGFDAGADYVLSERRTIARLLAAEAHREPVVHPIGQIRFARVESDEFVGQDLGEIQRNANQEWVGVGLERDGEFLTDDTIEIADSDTLVVAGTDERLRRLPDE</sequence>
<dbReference type="Proteomes" id="UP000011566">
    <property type="component" value="Unassembled WGS sequence"/>
</dbReference>
<name>M0M544_9EURY</name>
<proteinExistence type="predicted"/>
<dbReference type="Gene3D" id="1.10.287.70">
    <property type="match status" value="1"/>
</dbReference>
<feature type="domain" description="RCK C-terminal" evidence="3">
    <location>
        <begin position="269"/>
        <end position="353"/>
    </location>
</feature>
<evidence type="ECO:0000313" key="4">
    <source>
        <dbReference type="EMBL" id="EMA40498.1"/>
    </source>
</evidence>
<dbReference type="AlphaFoldDB" id="M0M544"/>